<proteinExistence type="predicted"/>
<name>A0A2P2NN55_RHIMU</name>
<evidence type="ECO:0000313" key="1">
    <source>
        <dbReference type="EMBL" id="MBX43824.1"/>
    </source>
</evidence>
<organism evidence="1">
    <name type="scientific">Rhizophora mucronata</name>
    <name type="common">Asiatic mangrove</name>
    <dbReference type="NCBI Taxonomy" id="61149"/>
    <lineage>
        <taxon>Eukaryota</taxon>
        <taxon>Viridiplantae</taxon>
        <taxon>Streptophyta</taxon>
        <taxon>Embryophyta</taxon>
        <taxon>Tracheophyta</taxon>
        <taxon>Spermatophyta</taxon>
        <taxon>Magnoliopsida</taxon>
        <taxon>eudicotyledons</taxon>
        <taxon>Gunneridae</taxon>
        <taxon>Pentapetalae</taxon>
        <taxon>rosids</taxon>
        <taxon>fabids</taxon>
        <taxon>Malpighiales</taxon>
        <taxon>Rhizophoraceae</taxon>
        <taxon>Rhizophora</taxon>
    </lineage>
</organism>
<reference evidence="1" key="1">
    <citation type="submission" date="2018-02" db="EMBL/GenBank/DDBJ databases">
        <title>Rhizophora mucronata_Transcriptome.</title>
        <authorList>
            <person name="Meera S.P."/>
            <person name="Sreeshan A."/>
            <person name="Augustine A."/>
        </authorList>
    </citation>
    <scope>NUCLEOTIDE SEQUENCE</scope>
    <source>
        <tissue evidence="1">Leaf</tissue>
    </source>
</reference>
<sequence length="38" mass="4391">MIYVSDSKTLILPSEMNSRYGCTKIDKKKITQTLSFCF</sequence>
<accession>A0A2P2NN55</accession>
<dbReference type="EMBL" id="GGEC01063340">
    <property type="protein sequence ID" value="MBX43824.1"/>
    <property type="molecule type" value="Transcribed_RNA"/>
</dbReference>
<dbReference type="AlphaFoldDB" id="A0A2P2NN55"/>
<protein>
    <submittedName>
        <fullName evidence="1">Uncharacterized protein</fullName>
    </submittedName>
</protein>